<dbReference type="Proteomes" id="UP001500928">
    <property type="component" value="Unassembled WGS sequence"/>
</dbReference>
<proteinExistence type="predicted"/>
<evidence type="ECO:0000313" key="3">
    <source>
        <dbReference type="Proteomes" id="UP001500928"/>
    </source>
</evidence>
<organism evidence="2 3">
    <name type="scientific">Actinomycetospora chlora</name>
    <dbReference type="NCBI Taxonomy" id="663608"/>
    <lineage>
        <taxon>Bacteria</taxon>
        <taxon>Bacillati</taxon>
        <taxon>Actinomycetota</taxon>
        <taxon>Actinomycetes</taxon>
        <taxon>Pseudonocardiales</taxon>
        <taxon>Pseudonocardiaceae</taxon>
        <taxon>Actinomycetospora</taxon>
    </lineage>
</organism>
<keyword evidence="3" id="KW-1185">Reference proteome</keyword>
<feature type="region of interest" description="Disordered" evidence="1">
    <location>
        <begin position="25"/>
        <end position="46"/>
    </location>
</feature>
<gene>
    <name evidence="2" type="ORF">GCM10023200_26860</name>
</gene>
<evidence type="ECO:0000313" key="2">
    <source>
        <dbReference type="EMBL" id="GAA4790524.1"/>
    </source>
</evidence>
<feature type="compositionally biased region" description="Polar residues" evidence="1">
    <location>
        <begin position="30"/>
        <end position="46"/>
    </location>
</feature>
<dbReference type="EMBL" id="BAABHO010000019">
    <property type="protein sequence ID" value="GAA4790524.1"/>
    <property type="molecule type" value="Genomic_DNA"/>
</dbReference>
<evidence type="ECO:0000256" key="1">
    <source>
        <dbReference type="SAM" id="MobiDB-lite"/>
    </source>
</evidence>
<comment type="caution">
    <text evidence="2">The sequence shown here is derived from an EMBL/GenBank/DDBJ whole genome shotgun (WGS) entry which is preliminary data.</text>
</comment>
<reference evidence="3" key="1">
    <citation type="journal article" date="2019" name="Int. J. Syst. Evol. Microbiol.">
        <title>The Global Catalogue of Microorganisms (GCM) 10K type strain sequencing project: providing services to taxonomists for standard genome sequencing and annotation.</title>
        <authorList>
            <consortium name="The Broad Institute Genomics Platform"/>
            <consortium name="The Broad Institute Genome Sequencing Center for Infectious Disease"/>
            <person name="Wu L."/>
            <person name="Ma J."/>
        </authorList>
    </citation>
    <scope>NUCLEOTIDE SEQUENCE [LARGE SCALE GENOMIC DNA]</scope>
    <source>
        <strain evidence="3">JCM 17979</strain>
    </source>
</reference>
<name>A0ABP9B8C4_9PSEU</name>
<accession>A0ABP9B8C4</accession>
<protein>
    <submittedName>
        <fullName evidence="2">Uncharacterized protein</fullName>
    </submittedName>
</protein>
<sequence>MAVAGREIQAVVVATADAAIAGRMTGRETLPQSTSAVKTAPPNGTL</sequence>